<dbReference type="Proteomes" id="UP000001844">
    <property type="component" value="Chromosome"/>
</dbReference>
<dbReference type="Pfam" id="PF03928">
    <property type="entry name" value="HbpS-like"/>
    <property type="match status" value="1"/>
</dbReference>
<keyword evidence="2" id="KW-1185">Reference proteome</keyword>
<organism evidence="1 2">
    <name type="scientific">Nitrosococcus halophilus (strain Nc4)</name>
    <dbReference type="NCBI Taxonomy" id="472759"/>
    <lineage>
        <taxon>Bacteria</taxon>
        <taxon>Pseudomonadati</taxon>
        <taxon>Pseudomonadota</taxon>
        <taxon>Gammaproteobacteria</taxon>
        <taxon>Chromatiales</taxon>
        <taxon>Chromatiaceae</taxon>
        <taxon>Nitrosococcus</taxon>
    </lineage>
</organism>
<dbReference type="eggNOG" id="COG3193">
    <property type="taxonomic scope" value="Bacteria"/>
</dbReference>
<dbReference type="InterPro" id="IPR005624">
    <property type="entry name" value="PduO/GlcC-like"/>
</dbReference>
<dbReference type="InterPro" id="IPR052517">
    <property type="entry name" value="GlcG_carb_metab_protein"/>
</dbReference>
<gene>
    <name evidence="1" type="ordered locus">Nhal_2038</name>
</gene>
<dbReference type="STRING" id="472759.Nhal_2038"/>
<dbReference type="Gene3D" id="3.30.450.150">
    <property type="entry name" value="Haem-degrading domain"/>
    <property type="match status" value="1"/>
</dbReference>
<dbReference type="KEGG" id="nhl:Nhal_2038"/>
<dbReference type="EMBL" id="CP001798">
    <property type="protein sequence ID" value="ADE15145.1"/>
    <property type="molecule type" value="Genomic_DNA"/>
</dbReference>
<dbReference type="InterPro" id="IPR038084">
    <property type="entry name" value="PduO/GlcC-like_sf"/>
</dbReference>
<sequence>MMSKLALKIRVFWSLIILGLGWVIGVNNLVFAEELPKQSILPLALANKAALAAVDQCKKEGYRVSAAVVDGAGVVVALLRGDGAGAHTVDSSRGKAYTAASLREPTQKLAQLIAQKPEIQALRDMNESILILGGGLPIKIGGEIVGGIGVGGAPGAVLDENCARAGLESLGADPYKENN</sequence>
<accession>D5C4G1</accession>
<evidence type="ECO:0000313" key="1">
    <source>
        <dbReference type="EMBL" id="ADE15145.1"/>
    </source>
</evidence>
<reference evidence="2" key="1">
    <citation type="submission" date="2010-04" db="EMBL/GenBank/DDBJ databases">
        <title>Complete genome sequence of Nitrosococcus halophilus Nc4, a salt-adapted, aerobic obligate ammonia-oxidizing sulfur purple bacterium.</title>
        <authorList>
            <consortium name="US DOE Joint Genome Institute"/>
            <person name="Campbell M.A."/>
            <person name="Malfatti S.A."/>
            <person name="Chain P.S.G."/>
            <person name="Heidelberg J.F."/>
            <person name="Ward B.B."/>
            <person name="Klotz M.G."/>
        </authorList>
    </citation>
    <scope>NUCLEOTIDE SEQUENCE [LARGE SCALE GENOMIC DNA]</scope>
    <source>
        <strain evidence="2">Nc4</strain>
    </source>
</reference>
<dbReference type="RefSeq" id="WP_013033011.1">
    <property type="nucleotide sequence ID" value="NC_013960.1"/>
</dbReference>
<evidence type="ECO:0000313" key="2">
    <source>
        <dbReference type="Proteomes" id="UP000001844"/>
    </source>
</evidence>
<dbReference type="SUPFAM" id="SSF143744">
    <property type="entry name" value="GlcG-like"/>
    <property type="match status" value="1"/>
</dbReference>
<protein>
    <recommendedName>
        <fullName evidence="3">Heme-binding protein</fullName>
    </recommendedName>
</protein>
<proteinExistence type="predicted"/>
<name>D5C4G1_NITHN</name>
<evidence type="ECO:0008006" key="3">
    <source>
        <dbReference type="Google" id="ProtNLM"/>
    </source>
</evidence>
<dbReference type="AlphaFoldDB" id="D5C4G1"/>
<dbReference type="PANTHER" id="PTHR34309:SF10">
    <property type="entry name" value="SLR1406 PROTEIN"/>
    <property type="match status" value="1"/>
</dbReference>
<dbReference type="PANTHER" id="PTHR34309">
    <property type="entry name" value="SLR1406 PROTEIN"/>
    <property type="match status" value="1"/>
</dbReference>
<dbReference type="HOGENOM" id="CLU_103773_0_1_6"/>
<dbReference type="OrthoDB" id="7020894at2"/>